<evidence type="ECO:0000313" key="1">
    <source>
        <dbReference type="EMBL" id="UXP31013.1"/>
    </source>
</evidence>
<dbReference type="RefSeq" id="WP_262308457.1">
    <property type="nucleotide sequence ID" value="NZ_CP106679.1"/>
</dbReference>
<evidence type="ECO:0008006" key="3">
    <source>
        <dbReference type="Google" id="ProtNLM"/>
    </source>
</evidence>
<protein>
    <recommendedName>
        <fullName evidence="3">McrBC 5-methylcytosine restriction system component</fullName>
    </recommendedName>
</protein>
<dbReference type="Proteomes" id="UP001065174">
    <property type="component" value="Chromosome"/>
</dbReference>
<proteinExistence type="predicted"/>
<sequence length="470" mass="54722">MKQPVDVFCEIPCLTERSKQLSGITLQKKWFKAADKRIIGQYLQKFIDYNSSLFRFLGIEPYIIGTDQSTSLSFRSSEFIGTVPLRAPDTGKQIGDFVVMPRFIGQDRFEDYIEILNILGPDISPQTIDSLPLASGKNFRPPLYLEALKFITSVESLLKKSWKKFDNIEKESTQPNGQINWNKYISSHYKVEKQLKFPIKKNILSEFHTEYEEVRYVYDICKAELLSSKTPQRIKSSIRTQLGFIDEKLYFHRPKTTSKIAIRAADSPTVKSCKNQANRILNFKLTDSTAWRVDFSEVFEKFIQYIFTEVAKETGGKLLPNFKFQSRTLRHYAWEMKHIEPDAIYHKDGFLVFIDAKYKSNLYNKFDRSDSLKEDHRHDLHQILAYSSFSNSEDKFGFLCYPSSHLELKTINYSNRINNVKNTVIILGIPLKKDSIYEAKKLLSQKLHDLEKHNEHNIMHSNFKSSDTSS</sequence>
<dbReference type="EMBL" id="CP106679">
    <property type="protein sequence ID" value="UXP31013.1"/>
    <property type="molecule type" value="Genomic_DNA"/>
</dbReference>
<reference evidence="1" key="1">
    <citation type="submission" date="2022-09" db="EMBL/GenBank/DDBJ databases">
        <title>Comparative genomics and taxonomic characterization of three novel marine species of genus Reichenbachiella exhibiting antioxidant and polysaccharide degradation activities.</title>
        <authorList>
            <person name="Muhammad N."/>
            <person name="Lee Y.-J."/>
            <person name="Ko J."/>
            <person name="Kim S.-G."/>
        </authorList>
    </citation>
    <scope>NUCLEOTIDE SEQUENCE</scope>
    <source>
        <strain evidence="1">BKB1-1</strain>
    </source>
</reference>
<gene>
    <name evidence="1" type="ORF">N6H18_11695</name>
</gene>
<evidence type="ECO:0000313" key="2">
    <source>
        <dbReference type="Proteomes" id="UP001065174"/>
    </source>
</evidence>
<name>A0ABY6CNG8_9BACT</name>
<keyword evidence="2" id="KW-1185">Reference proteome</keyword>
<accession>A0ABY6CNG8</accession>
<organism evidence="1 2">
    <name type="scientific">Reichenbachiella agarivorans</name>
    <dbReference type="NCBI Taxonomy" id="2979464"/>
    <lineage>
        <taxon>Bacteria</taxon>
        <taxon>Pseudomonadati</taxon>
        <taxon>Bacteroidota</taxon>
        <taxon>Cytophagia</taxon>
        <taxon>Cytophagales</taxon>
        <taxon>Reichenbachiellaceae</taxon>
        <taxon>Reichenbachiella</taxon>
    </lineage>
</organism>